<sequence length="736" mass="79983">MTQASATPAFRYRAFISYSHQDKSWAAWLHKALEAYVIPRRLVGQTTAVGVTPARFAPVFRDRDELASATDLGHKVNEALAQSECLVVICSPRSAVSHWVNQEVLAFKRLGRSERIFCLIVDGEPGASDQPGREAEECFALALRHQLTANGALGEERTEPIAADVRPGKDGKSNAKLKLIAGMLDVGFDALKRRELQRHIRRVVALATVAVMVMTVTTVLAIAAVIARNAAVAASHAAERRQKQAEDLVDFILGDLNDKLAQVSRLDIMEAVDNQAMNYFQSLPTGDVTEEALAQRIKALEKIGSVRLDQGHLPAAMASYQAALKLAVPLAAAAPANTSRQLACAEVSAFIGMTHWRQGELDAAQQSFVAAQTLLHRAHLLTPDEPQLRFQLATIDNNIGHVLEARGQLDEALVQYRSMLQLMQQLAPTQPGNAEWMSSLGSAYNNIGRLALMRGELAVAVAHYATDDAIESALTARDPKDASQRDSTLTVRAILGRTQALTGDLKNGMERLQQAVDIATQLKPIDPSNTDFQEHAALYATQLARLRRLSGDLRAANALTVQALATFATLTRQAPANIGWRREFAEAQLEQAAQSRAAGRIDASRMQASAALRVLDPLLARQPEDRATLLATAGARLSLAAVDDAPTARPLREDALHAMQTVKNGRGDPRLLALQVDALLALGRTAEAQPLIRQLWNSGYRDAALVQVLQRERIDYPVNAAFQQELLAASGDSQRK</sequence>
<dbReference type="Gene3D" id="1.25.40.10">
    <property type="entry name" value="Tetratricopeptide repeat domain"/>
    <property type="match status" value="2"/>
</dbReference>
<dbReference type="Gene3D" id="3.40.50.10140">
    <property type="entry name" value="Toll/interleukin-1 receptor homology (TIR) domain"/>
    <property type="match status" value="1"/>
</dbReference>
<evidence type="ECO:0000259" key="2">
    <source>
        <dbReference type="Pfam" id="PF13676"/>
    </source>
</evidence>
<evidence type="ECO:0000256" key="1">
    <source>
        <dbReference type="SAM" id="Phobius"/>
    </source>
</evidence>
<feature type="transmembrane region" description="Helical" evidence="1">
    <location>
        <begin position="203"/>
        <end position="227"/>
    </location>
</feature>
<keyword evidence="3" id="KW-0675">Receptor</keyword>
<reference evidence="3 4" key="1">
    <citation type="journal article" date="2019" name="Environ. Microbiol.">
        <title>Species interactions and distinct microbial communities in high Arctic permafrost affected cryosols are associated with the CH4 and CO2 gas fluxes.</title>
        <authorList>
            <person name="Altshuler I."/>
            <person name="Hamel J."/>
            <person name="Turney S."/>
            <person name="Magnuson E."/>
            <person name="Levesque R."/>
            <person name="Greer C."/>
            <person name="Whyte L.G."/>
        </authorList>
    </citation>
    <scope>NUCLEOTIDE SEQUENCE [LARGE SCALE GENOMIC DNA]</scope>
    <source>
        <strain evidence="3 4">S13Y</strain>
    </source>
</reference>
<dbReference type="InterPro" id="IPR035897">
    <property type="entry name" value="Toll_tir_struct_dom_sf"/>
</dbReference>
<organism evidence="3 4">
    <name type="scientific">Rhodanobacter glycinis</name>
    <dbReference type="NCBI Taxonomy" id="582702"/>
    <lineage>
        <taxon>Bacteria</taxon>
        <taxon>Pseudomonadati</taxon>
        <taxon>Pseudomonadota</taxon>
        <taxon>Gammaproteobacteria</taxon>
        <taxon>Lysobacterales</taxon>
        <taxon>Rhodanobacteraceae</taxon>
        <taxon>Rhodanobacter</taxon>
    </lineage>
</organism>
<dbReference type="SUPFAM" id="SSF48452">
    <property type="entry name" value="TPR-like"/>
    <property type="match status" value="1"/>
</dbReference>
<dbReference type="AlphaFoldDB" id="A0A502C8V7"/>
<evidence type="ECO:0000313" key="3">
    <source>
        <dbReference type="EMBL" id="TPG08191.1"/>
    </source>
</evidence>
<keyword evidence="1" id="KW-0472">Membrane</keyword>
<gene>
    <name evidence="3" type="ORF">EAH88_11100</name>
</gene>
<keyword evidence="1" id="KW-1133">Transmembrane helix</keyword>
<proteinExistence type="predicted"/>
<dbReference type="InterPro" id="IPR000157">
    <property type="entry name" value="TIR_dom"/>
</dbReference>
<keyword evidence="4" id="KW-1185">Reference proteome</keyword>
<accession>A0A502C8V7</accession>
<dbReference type="Pfam" id="PF13676">
    <property type="entry name" value="TIR_2"/>
    <property type="match status" value="1"/>
</dbReference>
<evidence type="ECO:0000313" key="4">
    <source>
        <dbReference type="Proteomes" id="UP000319486"/>
    </source>
</evidence>
<dbReference type="InterPro" id="IPR011990">
    <property type="entry name" value="TPR-like_helical_dom_sf"/>
</dbReference>
<dbReference type="SUPFAM" id="SSF52200">
    <property type="entry name" value="Toll/Interleukin receptor TIR domain"/>
    <property type="match status" value="1"/>
</dbReference>
<dbReference type="Proteomes" id="UP000319486">
    <property type="component" value="Unassembled WGS sequence"/>
</dbReference>
<feature type="domain" description="TIR" evidence="2">
    <location>
        <begin position="15"/>
        <end position="125"/>
    </location>
</feature>
<protein>
    <submittedName>
        <fullName evidence="3">Toll/interleukin-1 receptor domain-containing protein</fullName>
    </submittedName>
</protein>
<dbReference type="EMBL" id="RCZO01000006">
    <property type="protein sequence ID" value="TPG08191.1"/>
    <property type="molecule type" value="Genomic_DNA"/>
</dbReference>
<keyword evidence="1" id="KW-0812">Transmembrane</keyword>
<dbReference type="GO" id="GO:0007165">
    <property type="term" value="P:signal transduction"/>
    <property type="evidence" value="ECO:0007669"/>
    <property type="project" value="InterPro"/>
</dbReference>
<dbReference type="RefSeq" id="WP_140652614.1">
    <property type="nucleotide sequence ID" value="NZ_RCZO01000006.1"/>
</dbReference>
<name>A0A502C8V7_9GAMM</name>
<comment type="caution">
    <text evidence="3">The sequence shown here is derived from an EMBL/GenBank/DDBJ whole genome shotgun (WGS) entry which is preliminary data.</text>
</comment>